<feature type="transmembrane region" description="Helical" evidence="2">
    <location>
        <begin position="32"/>
        <end position="52"/>
    </location>
</feature>
<organism evidence="3 4">
    <name type="scientific">Serendipita indica (strain DSM 11827)</name>
    <name type="common">Root endophyte fungus</name>
    <name type="synonym">Piriformospora indica</name>
    <dbReference type="NCBI Taxonomy" id="1109443"/>
    <lineage>
        <taxon>Eukaryota</taxon>
        <taxon>Fungi</taxon>
        <taxon>Dikarya</taxon>
        <taxon>Basidiomycota</taxon>
        <taxon>Agaricomycotina</taxon>
        <taxon>Agaricomycetes</taxon>
        <taxon>Sebacinales</taxon>
        <taxon>Serendipitaceae</taxon>
        <taxon>Serendipita</taxon>
    </lineage>
</organism>
<dbReference type="InParanoid" id="G4TBF1"/>
<feature type="compositionally biased region" description="Polar residues" evidence="1">
    <location>
        <begin position="205"/>
        <end position="216"/>
    </location>
</feature>
<protein>
    <submittedName>
        <fullName evidence="3">Uncharacterized protein</fullName>
    </submittedName>
</protein>
<keyword evidence="2" id="KW-0812">Transmembrane</keyword>
<reference evidence="3 4" key="1">
    <citation type="journal article" date="2011" name="PLoS Pathog.">
        <title>Endophytic Life Strategies Decoded by Genome and Transcriptome Analyses of the Mutualistic Root Symbiont Piriformospora indica.</title>
        <authorList>
            <person name="Zuccaro A."/>
            <person name="Lahrmann U."/>
            <person name="Guldener U."/>
            <person name="Langen G."/>
            <person name="Pfiffi S."/>
            <person name="Biedenkopf D."/>
            <person name="Wong P."/>
            <person name="Samans B."/>
            <person name="Grimm C."/>
            <person name="Basiewicz M."/>
            <person name="Murat C."/>
            <person name="Martin F."/>
            <person name="Kogel K.H."/>
        </authorList>
    </citation>
    <scope>NUCLEOTIDE SEQUENCE [LARGE SCALE GENOMIC DNA]</scope>
    <source>
        <strain evidence="3 4">DSM 11827</strain>
    </source>
</reference>
<feature type="compositionally biased region" description="Pro residues" evidence="1">
    <location>
        <begin position="189"/>
        <end position="200"/>
    </location>
</feature>
<name>G4TBF1_SERID</name>
<gene>
    <name evidence="3" type="ORF">PIIN_02528</name>
</gene>
<feature type="transmembrane region" description="Helical" evidence="2">
    <location>
        <begin position="72"/>
        <end position="95"/>
    </location>
</feature>
<evidence type="ECO:0000256" key="2">
    <source>
        <dbReference type="SAM" id="Phobius"/>
    </source>
</evidence>
<keyword evidence="4" id="KW-1185">Reference proteome</keyword>
<dbReference type="Proteomes" id="UP000007148">
    <property type="component" value="Unassembled WGS sequence"/>
</dbReference>
<accession>G4TBF1</accession>
<keyword evidence="2" id="KW-1133">Transmembrane helix</keyword>
<comment type="caution">
    <text evidence="3">The sequence shown here is derived from an EMBL/GenBank/DDBJ whole genome shotgun (WGS) entry which is preliminary data.</text>
</comment>
<evidence type="ECO:0000313" key="4">
    <source>
        <dbReference type="Proteomes" id="UP000007148"/>
    </source>
</evidence>
<dbReference type="STRING" id="1109443.G4TBF1"/>
<dbReference type="EMBL" id="CAFZ01000037">
    <property type="protein sequence ID" value="CCA68663.1"/>
    <property type="molecule type" value="Genomic_DNA"/>
</dbReference>
<feature type="compositionally biased region" description="Pro residues" evidence="1">
    <location>
        <begin position="118"/>
        <end position="131"/>
    </location>
</feature>
<keyword evidence="2" id="KW-0472">Membrane</keyword>
<feature type="region of interest" description="Disordered" evidence="1">
    <location>
        <begin position="114"/>
        <end position="245"/>
    </location>
</feature>
<evidence type="ECO:0000256" key="1">
    <source>
        <dbReference type="SAM" id="MobiDB-lite"/>
    </source>
</evidence>
<sequence length="245" mass="25987">MTGCLEPQNLACYHPPVYVHESLLNTRIDQEVMRAIISGAVLTQVLLSAHPVSAYCYYDAYGAYYCSSGLSYGARIGISIACLVLSLMLVSLCILQRRRRARAQNAILLQAQQQQYGGPPPPGGYPQPPYGTPYGAPPNGFYPNGPQPFQPGYQGGYLNNGVHPEAKGFAPGATPGVAEPPRSYNPDQPYVPPPAGPPAAGPGTDPSQAQLPQYTGYNAPAGPPPGQAPGANNFYNYQPPEPTKS</sequence>
<evidence type="ECO:0000313" key="3">
    <source>
        <dbReference type="EMBL" id="CCA68663.1"/>
    </source>
</evidence>
<proteinExistence type="predicted"/>
<feature type="compositionally biased region" description="Low complexity" evidence="1">
    <location>
        <begin position="132"/>
        <end position="144"/>
    </location>
</feature>
<dbReference type="OMA" id="REDSKFQ"/>
<dbReference type="HOGENOM" id="CLU_1133958_0_0_1"/>
<dbReference type="eggNOG" id="ENOG502SCEF">
    <property type="taxonomic scope" value="Eukaryota"/>
</dbReference>
<dbReference type="AlphaFoldDB" id="G4TBF1"/>